<evidence type="ECO:0000256" key="3">
    <source>
        <dbReference type="ARBA" id="ARBA00023295"/>
    </source>
</evidence>
<comment type="similarity">
    <text evidence="1 4">Belongs to the glycosyl hydrolase 32 family.</text>
</comment>
<evidence type="ECO:0000313" key="8">
    <source>
        <dbReference type="Proteomes" id="UP001438707"/>
    </source>
</evidence>
<dbReference type="EMBL" id="JALJOS010000010">
    <property type="protein sequence ID" value="KAK9833773.1"/>
    <property type="molecule type" value="Genomic_DNA"/>
</dbReference>
<sequence length="630" mass="68506">MKASWGRGLEDPRGCLARAVTSIILLASLQCGQAHIKPLLHDHQGRVLSELPSPSDQTGKVLDFTVHQAQAQRPLFHITPDFGWSNDPNGMLQYNGVHHVFFQHTPNETVFGRQTWAHVASTDLVHWKRLPTALYPDRSYDTSGVFSGSATLYNGIPYQLYTGVSQFQELGYYFQVQAVALPANLSDPMLVDWVKPADNPIIPAPPDGATNQQFRDPTTAFYQDGAWRVAVGTQLNCSGTALLYSTQDFQSYTYNGVLASQIGIEPNGLCADSGLGSTEKCNQIGEGCRMWECVDAVHVGPVMAIKWSDQVNGRSFFSRDWYVLSSATAQVTSLDLDGPEGSFQPGVDGTAFYSPQAVDYGLVYASKFWRDAAQRQLWMGWTFETSAGCDQACSTGTNFTTAQGYQGAQTLARLVTYDPEIQELVFYPTEESKLLRSQQQVSRLNSLPVNEEGASVLGPNVSRNQHMYDADVSFALQGDSGAVQPFSVGLVLVMGVNSDTDVTFQLNGTATTSSSGMTNVTSLGVYVDRRNAPPPTNTTYGSGFDGGPVTLPEGGTPGTNLRLRALIDNSLFEVFAQDGRGRVTSRAYSLAVDEAWDLKAYGSFAGSVKVSGSVWAMDACWVDDLMIESQ</sequence>
<organism evidence="7 8">
    <name type="scientific">Apatococcus lobatus</name>
    <dbReference type="NCBI Taxonomy" id="904363"/>
    <lineage>
        <taxon>Eukaryota</taxon>
        <taxon>Viridiplantae</taxon>
        <taxon>Chlorophyta</taxon>
        <taxon>core chlorophytes</taxon>
        <taxon>Trebouxiophyceae</taxon>
        <taxon>Chlorellales</taxon>
        <taxon>Chlorellaceae</taxon>
        <taxon>Apatococcus</taxon>
    </lineage>
</organism>
<evidence type="ECO:0000256" key="1">
    <source>
        <dbReference type="ARBA" id="ARBA00009902"/>
    </source>
</evidence>
<dbReference type="SUPFAM" id="SSF49899">
    <property type="entry name" value="Concanavalin A-like lectins/glucanases"/>
    <property type="match status" value="1"/>
</dbReference>
<feature type="domain" description="Glycosyl hydrolase family 32 N-terminal" evidence="5">
    <location>
        <begin position="77"/>
        <end position="428"/>
    </location>
</feature>
<dbReference type="Gene3D" id="2.60.120.560">
    <property type="entry name" value="Exo-inulinase, domain 1"/>
    <property type="match status" value="1"/>
</dbReference>
<keyword evidence="2 4" id="KW-0378">Hydrolase</keyword>
<dbReference type="GO" id="GO:0004553">
    <property type="term" value="F:hydrolase activity, hydrolyzing O-glycosyl compounds"/>
    <property type="evidence" value="ECO:0007669"/>
    <property type="project" value="InterPro"/>
</dbReference>
<dbReference type="AlphaFoldDB" id="A0AAW1RJN9"/>
<evidence type="ECO:0008006" key="9">
    <source>
        <dbReference type="Google" id="ProtNLM"/>
    </source>
</evidence>
<dbReference type="InterPro" id="IPR013320">
    <property type="entry name" value="ConA-like_dom_sf"/>
</dbReference>
<evidence type="ECO:0000256" key="4">
    <source>
        <dbReference type="RuleBase" id="RU362110"/>
    </source>
</evidence>
<dbReference type="SMART" id="SM00640">
    <property type="entry name" value="Glyco_32"/>
    <property type="match status" value="1"/>
</dbReference>
<name>A0AAW1RJN9_9CHLO</name>
<evidence type="ECO:0000256" key="2">
    <source>
        <dbReference type="ARBA" id="ARBA00022801"/>
    </source>
</evidence>
<reference evidence="7 8" key="1">
    <citation type="journal article" date="2024" name="Nat. Commun.">
        <title>Phylogenomics reveals the evolutionary origins of lichenization in chlorophyte algae.</title>
        <authorList>
            <person name="Puginier C."/>
            <person name="Libourel C."/>
            <person name="Otte J."/>
            <person name="Skaloud P."/>
            <person name="Haon M."/>
            <person name="Grisel S."/>
            <person name="Petersen M."/>
            <person name="Berrin J.G."/>
            <person name="Delaux P.M."/>
            <person name="Dal Grande F."/>
            <person name="Keller J."/>
        </authorList>
    </citation>
    <scope>NUCLEOTIDE SEQUENCE [LARGE SCALE GENOMIC DNA]</scope>
    <source>
        <strain evidence="7 8">SAG 2145</strain>
    </source>
</reference>
<keyword evidence="3 4" id="KW-0326">Glycosidase</keyword>
<dbReference type="Proteomes" id="UP001438707">
    <property type="component" value="Unassembled WGS sequence"/>
</dbReference>
<dbReference type="InterPro" id="IPR013148">
    <property type="entry name" value="Glyco_hydro_32_N"/>
</dbReference>
<dbReference type="Gene3D" id="2.115.10.20">
    <property type="entry name" value="Glycosyl hydrolase domain, family 43"/>
    <property type="match status" value="1"/>
</dbReference>
<evidence type="ECO:0000259" key="5">
    <source>
        <dbReference type="Pfam" id="PF00251"/>
    </source>
</evidence>
<dbReference type="Pfam" id="PF00251">
    <property type="entry name" value="Glyco_hydro_32N"/>
    <property type="match status" value="1"/>
</dbReference>
<gene>
    <name evidence="7" type="ORF">WJX74_005433</name>
</gene>
<dbReference type="InterPro" id="IPR023296">
    <property type="entry name" value="Glyco_hydro_beta-prop_sf"/>
</dbReference>
<dbReference type="PANTHER" id="PTHR31953">
    <property type="entry name" value="BETA-FRUCTOFURANOSIDASE, INSOLUBLE ISOENZYME CWINV1-RELATED"/>
    <property type="match status" value="1"/>
</dbReference>
<dbReference type="InterPro" id="IPR001362">
    <property type="entry name" value="Glyco_hydro_32"/>
</dbReference>
<dbReference type="Pfam" id="PF08244">
    <property type="entry name" value="Glyco_hydro_32C"/>
    <property type="match status" value="1"/>
</dbReference>
<comment type="caution">
    <text evidence="7">The sequence shown here is derived from an EMBL/GenBank/DDBJ whole genome shotgun (WGS) entry which is preliminary data.</text>
</comment>
<dbReference type="InterPro" id="IPR013189">
    <property type="entry name" value="Glyco_hydro_32_C"/>
</dbReference>
<dbReference type="InterPro" id="IPR050551">
    <property type="entry name" value="Fructan_Metab_Enzymes"/>
</dbReference>
<proteinExistence type="inferred from homology"/>
<evidence type="ECO:0000313" key="7">
    <source>
        <dbReference type="EMBL" id="KAK9833773.1"/>
    </source>
</evidence>
<feature type="domain" description="Glycosyl hydrolase family 32 C-terminal" evidence="6">
    <location>
        <begin position="437"/>
        <end position="601"/>
    </location>
</feature>
<keyword evidence="8" id="KW-1185">Reference proteome</keyword>
<dbReference type="CDD" id="cd18624">
    <property type="entry name" value="GH32_Fruct1-like"/>
    <property type="match status" value="1"/>
</dbReference>
<dbReference type="SUPFAM" id="SSF75005">
    <property type="entry name" value="Arabinanase/levansucrase/invertase"/>
    <property type="match status" value="1"/>
</dbReference>
<accession>A0AAW1RJN9</accession>
<protein>
    <recommendedName>
        <fullName evidence="9">Beta-fructofuranosidase</fullName>
    </recommendedName>
</protein>
<dbReference type="GO" id="GO:0005975">
    <property type="term" value="P:carbohydrate metabolic process"/>
    <property type="evidence" value="ECO:0007669"/>
    <property type="project" value="InterPro"/>
</dbReference>
<evidence type="ECO:0000259" key="6">
    <source>
        <dbReference type="Pfam" id="PF08244"/>
    </source>
</evidence>